<keyword evidence="2" id="KW-1185">Reference proteome</keyword>
<gene>
    <name evidence="1" type="ORF">MACH21_15360</name>
</gene>
<protein>
    <submittedName>
        <fullName evidence="1">Uncharacterized protein</fullName>
    </submittedName>
</protein>
<dbReference type="KEGG" id="rmai:MACH21_15360"/>
<evidence type="ECO:0000313" key="1">
    <source>
        <dbReference type="EMBL" id="BDW85359.1"/>
    </source>
</evidence>
<sequence>MTLPNPLKLRSLITSDTALSSASLATRIVVGRLRIEVRNNPGLIDAKVQELVTFARQNAFAADELVQL</sequence>
<evidence type="ECO:0000313" key="2">
    <source>
        <dbReference type="Proteomes" id="UP001337723"/>
    </source>
</evidence>
<dbReference type="RefSeq" id="WP_338276147.1">
    <property type="nucleotide sequence ID" value="NZ_AP027266.1"/>
</dbReference>
<proteinExistence type="predicted"/>
<dbReference type="EMBL" id="AP027266">
    <property type="protein sequence ID" value="BDW85359.1"/>
    <property type="molecule type" value="Genomic_DNA"/>
</dbReference>
<dbReference type="Proteomes" id="UP001337723">
    <property type="component" value="Chromosome"/>
</dbReference>
<dbReference type="AlphaFoldDB" id="A0AA48HGV7"/>
<reference evidence="1 2" key="1">
    <citation type="submission" date="2023-01" db="EMBL/GenBank/DDBJ databases">
        <title>Complete genome sequence of Roseicyclus marinus strain Dej080120_10.</title>
        <authorList>
            <person name="Ueki S."/>
            <person name="Maruyama F."/>
        </authorList>
    </citation>
    <scope>NUCLEOTIDE SEQUENCE [LARGE SCALE GENOMIC DNA]</scope>
    <source>
        <strain evidence="1 2">Dej080120_10</strain>
    </source>
</reference>
<name>A0AA48HGV7_9RHOB</name>
<organism evidence="1 2">
    <name type="scientific">Roseicyclus marinus</name>
    <dbReference type="NCBI Taxonomy" id="2161673"/>
    <lineage>
        <taxon>Bacteria</taxon>
        <taxon>Pseudomonadati</taxon>
        <taxon>Pseudomonadota</taxon>
        <taxon>Alphaproteobacteria</taxon>
        <taxon>Rhodobacterales</taxon>
        <taxon>Roseobacteraceae</taxon>
        <taxon>Roseicyclus</taxon>
    </lineage>
</organism>
<accession>A0AA48HGV7</accession>